<gene>
    <name evidence="1" type="ORF">ACFQZU_00805</name>
</gene>
<comment type="caution">
    <text evidence="1">The sequence shown here is derived from an EMBL/GenBank/DDBJ whole genome shotgun (WGS) entry which is preliminary data.</text>
</comment>
<reference evidence="2" key="1">
    <citation type="journal article" date="2019" name="Int. J. Syst. Evol. Microbiol.">
        <title>The Global Catalogue of Microorganisms (GCM) 10K type strain sequencing project: providing services to taxonomists for standard genome sequencing and annotation.</title>
        <authorList>
            <consortium name="The Broad Institute Genomics Platform"/>
            <consortium name="The Broad Institute Genome Sequencing Center for Infectious Disease"/>
            <person name="Wu L."/>
            <person name="Ma J."/>
        </authorList>
    </citation>
    <scope>NUCLEOTIDE SEQUENCE [LARGE SCALE GENOMIC DNA]</scope>
    <source>
        <strain evidence="2">CCUG 63369</strain>
    </source>
</reference>
<name>A0ABW3B9N7_9ACTN</name>
<protein>
    <submittedName>
        <fullName evidence="1">Uncharacterized protein</fullName>
    </submittedName>
</protein>
<organism evidence="1 2">
    <name type="scientific">Streptomonospora algeriensis</name>
    <dbReference type="NCBI Taxonomy" id="995084"/>
    <lineage>
        <taxon>Bacteria</taxon>
        <taxon>Bacillati</taxon>
        <taxon>Actinomycetota</taxon>
        <taxon>Actinomycetes</taxon>
        <taxon>Streptosporangiales</taxon>
        <taxon>Nocardiopsidaceae</taxon>
        <taxon>Streptomonospora</taxon>
    </lineage>
</organism>
<keyword evidence="2" id="KW-1185">Reference proteome</keyword>
<evidence type="ECO:0000313" key="1">
    <source>
        <dbReference type="EMBL" id="MFD0799860.1"/>
    </source>
</evidence>
<evidence type="ECO:0000313" key="2">
    <source>
        <dbReference type="Proteomes" id="UP001596956"/>
    </source>
</evidence>
<accession>A0ABW3B9N7</accession>
<dbReference type="EMBL" id="JBHTHR010000007">
    <property type="protein sequence ID" value="MFD0799860.1"/>
    <property type="molecule type" value="Genomic_DNA"/>
</dbReference>
<sequence>MATVNLTAVDHTLAFSSSDIPSEHVEAFDYTLAWAQAVARTYNPDPSSQVYFDTMKTELSRVGWNVLDAGSDTIDIVQDRIEPKSIIFSMLSPYLRAEQQSQLNGVLEAMRQPNAGVHDFLTFWWNKASVHQGKTEMMIGPLYDYLNQPSTVLLHYSFNFEADDWRSLFVERATAELTVSAYHLTMNESIPQWHQIRDALEKKFGDKANAHIDNTKIDI</sequence>
<proteinExistence type="predicted"/>
<dbReference type="Proteomes" id="UP001596956">
    <property type="component" value="Unassembled WGS sequence"/>
</dbReference>